<feature type="domain" description="YrdC-like" evidence="13">
    <location>
        <begin position="199"/>
        <end position="383"/>
    </location>
</feature>
<reference evidence="14" key="1">
    <citation type="submission" date="2020-10" db="EMBL/GenBank/DDBJ databases">
        <authorList>
            <person name="Gilroy R."/>
        </authorList>
    </citation>
    <scope>NUCLEOTIDE SEQUENCE</scope>
    <source>
        <strain evidence="14">CHK178-757</strain>
    </source>
</reference>
<dbReference type="PROSITE" id="PS51160">
    <property type="entry name" value="ACYLPHOSPHATASE_3"/>
    <property type="match status" value="1"/>
</dbReference>
<dbReference type="InterPro" id="IPR041440">
    <property type="entry name" value="HypF_C"/>
</dbReference>
<dbReference type="Gene3D" id="3.30.420.40">
    <property type="match status" value="1"/>
</dbReference>
<dbReference type="Pfam" id="PF00708">
    <property type="entry name" value="Acylphosphatase"/>
    <property type="match status" value="1"/>
</dbReference>
<evidence type="ECO:0000256" key="2">
    <source>
        <dbReference type="ARBA" id="ARBA00005614"/>
    </source>
</evidence>
<evidence type="ECO:0000256" key="1">
    <source>
        <dbReference type="ARBA" id="ARBA00004711"/>
    </source>
</evidence>
<dbReference type="InterPro" id="IPR001792">
    <property type="entry name" value="Acylphosphatase-like_dom"/>
</dbReference>
<dbReference type="Proteomes" id="UP000823927">
    <property type="component" value="Unassembled WGS sequence"/>
</dbReference>
<dbReference type="EMBL" id="DVIT01000030">
    <property type="protein sequence ID" value="HIS47629.1"/>
    <property type="molecule type" value="Genomic_DNA"/>
</dbReference>
<dbReference type="Pfam" id="PF01300">
    <property type="entry name" value="Sua5_yciO_yrdC"/>
    <property type="match status" value="1"/>
</dbReference>
<dbReference type="Gene3D" id="3.30.110.120">
    <property type="match status" value="1"/>
</dbReference>
<dbReference type="GO" id="GO:0003725">
    <property type="term" value="F:double-stranded RNA binding"/>
    <property type="evidence" value="ECO:0007669"/>
    <property type="project" value="InterPro"/>
</dbReference>
<protein>
    <recommendedName>
        <fullName evidence="10">Carbamoyltransferase</fullName>
        <ecNumber evidence="10">6.2.-.-</ecNumber>
    </recommendedName>
</protein>
<dbReference type="PANTHER" id="PTHR42959:SF1">
    <property type="entry name" value="CARBAMOYLTRANSFERASE HYPF"/>
    <property type="match status" value="1"/>
</dbReference>
<comment type="similarity">
    <text evidence="3 10">Belongs to the carbamoyltransferase HypF family.</text>
</comment>
<dbReference type="InterPro" id="IPR017968">
    <property type="entry name" value="Acylphosphatase_CS"/>
</dbReference>
<evidence type="ECO:0000256" key="6">
    <source>
        <dbReference type="ARBA" id="ARBA00022771"/>
    </source>
</evidence>
<feature type="active site" evidence="11">
    <location>
        <position position="19"/>
    </location>
</feature>
<keyword evidence="7" id="KW-0862">Zinc</keyword>
<feature type="domain" description="Acylphosphatase-like" evidence="12">
    <location>
        <begin position="4"/>
        <end position="91"/>
    </location>
</feature>
<evidence type="ECO:0000256" key="11">
    <source>
        <dbReference type="PROSITE-ProRule" id="PRU00520"/>
    </source>
</evidence>
<evidence type="ECO:0000313" key="14">
    <source>
        <dbReference type="EMBL" id="HIS47629.1"/>
    </source>
</evidence>
<dbReference type="NCBIfam" id="TIGR00143">
    <property type="entry name" value="hypF"/>
    <property type="match status" value="1"/>
</dbReference>
<dbReference type="EC" id="6.2.-.-" evidence="10"/>
<evidence type="ECO:0000256" key="8">
    <source>
        <dbReference type="ARBA" id="ARBA00047645"/>
    </source>
</evidence>
<dbReference type="InterPro" id="IPR011125">
    <property type="entry name" value="Znf_HypF"/>
</dbReference>
<dbReference type="InterPro" id="IPR017945">
    <property type="entry name" value="DHBP_synth_RibB-like_a/b_dom"/>
</dbReference>
<reference evidence="14" key="2">
    <citation type="journal article" date="2021" name="PeerJ">
        <title>Extensive microbial diversity within the chicken gut microbiome revealed by metagenomics and culture.</title>
        <authorList>
            <person name="Gilroy R."/>
            <person name="Ravi A."/>
            <person name="Getino M."/>
            <person name="Pursley I."/>
            <person name="Horton D.L."/>
            <person name="Alikhan N.F."/>
            <person name="Baker D."/>
            <person name="Gharbi K."/>
            <person name="Hall N."/>
            <person name="Watson M."/>
            <person name="Adriaenssens E.M."/>
            <person name="Foster-Nyarko E."/>
            <person name="Jarju S."/>
            <person name="Secka A."/>
            <person name="Antonio M."/>
            <person name="Oren A."/>
            <person name="Chaudhuri R.R."/>
            <person name="La Ragione R."/>
            <person name="Hildebrand F."/>
            <person name="Pallen M.J."/>
        </authorList>
    </citation>
    <scope>NUCLEOTIDE SEQUENCE</scope>
    <source>
        <strain evidence="14">CHK178-757</strain>
    </source>
</reference>
<dbReference type="PANTHER" id="PTHR42959">
    <property type="entry name" value="CARBAMOYLTRANSFERASE"/>
    <property type="match status" value="1"/>
</dbReference>
<dbReference type="InterPro" id="IPR051060">
    <property type="entry name" value="Carbamoyltrans_HypF-like"/>
</dbReference>
<dbReference type="Pfam" id="PF22521">
    <property type="entry name" value="HypF_C_2"/>
    <property type="match status" value="1"/>
</dbReference>
<dbReference type="AlphaFoldDB" id="A0A9D1F543"/>
<dbReference type="InterPro" id="IPR055128">
    <property type="entry name" value="HypF_C_2"/>
</dbReference>
<dbReference type="PROSITE" id="PS00150">
    <property type="entry name" value="ACYLPHOSPHATASE_1"/>
    <property type="match status" value="1"/>
</dbReference>
<gene>
    <name evidence="14" type="primary">hypF</name>
    <name evidence="14" type="ORF">IAB46_08770</name>
</gene>
<dbReference type="GO" id="GO:0008270">
    <property type="term" value="F:zinc ion binding"/>
    <property type="evidence" value="ECO:0007669"/>
    <property type="project" value="UniProtKB-KW"/>
</dbReference>
<name>A0A9D1F543_9FIRM</name>
<proteinExistence type="inferred from homology"/>
<comment type="catalytic activity">
    <reaction evidence="9">
        <text>C-terminal L-cysteinyl-[HypE protein] + carbamoyl phosphate + ATP + H2O = C-terminal S-carboxamide-L-cysteinyl-[HypE protein] + AMP + phosphate + diphosphate + H(+)</text>
        <dbReference type="Rhea" id="RHEA:55636"/>
        <dbReference type="Rhea" id="RHEA-COMP:14247"/>
        <dbReference type="Rhea" id="RHEA-COMP:14392"/>
        <dbReference type="ChEBI" id="CHEBI:15377"/>
        <dbReference type="ChEBI" id="CHEBI:15378"/>
        <dbReference type="ChEBI" id="CHEBI:30616"/>
        <dbReference type="ChEBI" id="CHEBI:33019"/>
        <dbReference type="ChEBI" id="CHEBI:43474"/>
        <dbReference type="ChEBI" id="CHEBI:58228"/>
        <dbReference type="ChEBI" id="CHEBI:76913"/>
        <dbReference type="ChEBI" id="CHEBI:139126"/>
        <dbReference type="ChEBI" id="CHEBI:456215"/>
    </reaction>
</comment>
<evidence type="ECO:0000259" key="12">
    <source>
        <dbReference type="PROSITE" id="PS51160"/>
    </source>
</evidence>
<dbReference type="SUPFAM" id="SSF54975">
    <property type="entry name" value="Acylphosphatase/BLUF domain-like"/>
    <property type="match status" value="1"/>
</dbReference>
<dbReference type="GO" id="GO:0003998">
    <property type="term" value="F:acylphosphatase activity"/>
    <property type="evidence" value="ECO:0007669"/>
    <property type="project" value="UniProtKB-EC"/>
</dbReference>
<dbReference type="InterPro" id="IPR004421">
    <property type="entry name" value="Carbamoyltransferase_HypF"/>
</dbReference>
<evidence type="ECO:0000256" key="7">
    <source>
        <dbReference type="ARBA" id="ARBA00022833"/>
    </source>
</evidence>
<comment type="catalytic activity">
    <reaction evidence="8 11">
        <text>an acyl phosphate + H2O = a carboxylate + phosphate + H(+)</text>
        <dbReference type="Rhea" id="RHEA:14965"/>
        <dbReference type="ChEBI" id="CHEBI:15377"/>
        <dbReference type="ChEBI" id="CHEBI:15378"/>
        <dbReference type="ChEBI" id="CHEBI:29067"/>
        <dbReference type="ChEBI" id="CHEBI:43474"/>
        <dbReference type="ChEBI" id="CHEBI:59918"/>
        <dbReference type="EC" id="3.6.1.7"/>
    </reaction>
</comment>
<evidence type="ECO:0000259" key="13">
    <source>
        <dbReference type="PROSITE" id="PS51163"/>
    </source>
</evidence>
<dbReference type="GO" id="GO:0016743">
    <property type="term" value="F:carboxyl- or carbamoyltransferase activity"/>
    <property type="evidence" value="ECO:0007669"/>
    <property type="project" value="UniProtKB-UniRule"/>
</dbReference>
<evidence type="ECO:0000313" key="15">
    <source>
        <dbReference type="Proteomes" id="UP000823927"/>
    </source>
</evidence>
<evidence type="ECO:0000256" key="5">
    <source>
        <dbReference type="ARBA" id="ARBA00022723"/>
    </source>
</evidence>
<keyword evidence="6" id="KW-0863">Zinc-finger</keyword>
<feature type="active site" evidence="11">
    <location>
        <position position="37"/>
    </location>
</feature>
<dbReference type="Gene3D" id="3.90.870.50">
    <property type="match status" value="1"/>
</dbReference>
<sequence length="765" mass="85321">MRQRIYLKIRGIVQGVGFRPYLHRTANACHLVGWAKNTSGGVEVQAEGEETDIKAFLECLTSSPPPMSCIEDLWTKNMEPLNREKEFVIQKSSKRLEATLIAPDIATCKDCEKELFTPSDRRYQYPFINCTNCGPRFTIIRDLPYDRDKTVMSEFHMCPQCQKEYEDITDRRYHAQPDCCPECGPRVFFLDAAGRSVLGDPLTTARHYLSHGRIIAVKGIGGIHLACDAFDPQAVERLRARKHRPEKPLALMAASMDEVRKICLVSRDEERLLTGSARPIVLLKRKDAALPRGISFSRRIGVMLPYTPVHLLLFAQDSPGLLVMTSANRSGCPVLTDNDQAADVLSGIADGYLLNNRPIENRCDDSVVMAVDGKKCFLRRSRGYAPAPLIFHDRDFSGICAMGAEQKGSFALGRDGHVFLSPHIGDLKNMETFDHYQTMLDTYMRLFKITPKFLVCDRHPDYFSTQAAREMCEKKGLPLIRVWHHHAHMASCMADNGLNTKVFGIIWDGTGLGDDHTIWGGEFLEGDYESFRRVGSIRPIPLPGADQAIREIGRIGAALLWDAGLKLQAAPLPEEKLKAVSVMLDHHIACPNASSMGRLFDGAASLLLGLNQITFDGEGAMKVEALAEDVPVFHKDSRPPYPVTFYMDQQVRRFDIRPLIRAVVSDIEQHISGPVIAGRFMETLCHMALLQTRALNSRHLPVVLSGGVFQNRFLLCGIKQLLTLHGFTVYTHDRVSPGDEGVSLGQLFIGANARPGMEPAKKEGI</sequence>
<dbReference type="SUPFAM" id="SSF55821">
    <property type="entry name" value="YrdC/RibB"/>
    <property type="match status" value="1"/>
</dbReference>
<dbReference type="GO" id="GO:0051604">
    <property type="term" value="P:protein maturation"/>
    <property type="evidence" value="ECO:0007669"/>
    <property type="project" value="TreeGrafter"/>
</dbReference>
<comment type="caution">
    <text evidence="14">The sequence shown here is derived from an EMBL/GenBank/DDBJ whole genome shotgun (WGS) entry which is preliminary data.</text>
</comment>
<dbReference type="InterPro" id="IPR036046">
    <property type="entry name" value="Acylphosphatase-like_dom_sf"/>
</dbReference>
<dbReference type="PIRSF" id="PIRSF006256">
    <property type="entry name" value="CMPcnvr_hdrg_mat"/>
    <property type="match status" value="1"/>
</dbReference>
<dbReference type="InterPro" id="IPR006070">
    <property type="entry name" value="Sua5-like_dom"/>
</dbReference>
<evidence type="ECO:0000256" key="3">
    <source>
        <dbReference type="ARBA" id="ARBA00008097"/>
    </source>
</evidence>
<comment type="similarity">
    <text evidence="2">Belongs to the acylphosphatase family.</text>
</comment>
<dbReference type="Gene3D" id="3.30.420.360">
    <property type="match status" value="1"/>
</dbReference>
<dbReference type="PROSITE" id="PS51163">
    <property type="entry name" value="YRDC"/>
    <property type="match status" value="1"/>
</dbReference>
<comment type="pathway">
    <text evidence="1">Protein modification; [NiFe] hydrogenase maturation.</text>
</comment>
<keyword evidence="4" id="KW-0436">Ligase</keyword>
<organism evidence="14 15">
    <name type="scientific">Candidatus Scybalocola faecigallinarum</name>
    <dbReference type="NCBI Taxonomy" id="2840941"/>
    <lineage>
        <taxon>Bacteria</taxon>
        <taxon>Bacillati</taxon>
        <taxon>Bacillota</taxon>
        <taxon>Clostridia</taxon>
        <taxon>Lachnospirales</taxon>
        <taxon>Lachnospiraceae</taxon>
        <taxon>Lachnospiraceae incertae sedis</taxon>
        <taxon>Candidatus Scybalocola (ex Gilroy et al. 2021)</taxon>
    </lineage>
</organism>
<keyword evidence="5" id="KW-0479">Metal-binding</keyword>
<evidence type="ECO:0000256" key="10">
    <source>
        <dbReference type="PIRNR" id="PIRNR006256"/>
    </source>
</evidence>
<dbReference type="GO" id="GO:0016874">
    <property type="term" value="F:ligase activity"/>
    <property type="evidence" value="ECO:0007669"/>
    <property type="project" value="UniProtKB-UniRule"/>
</dbReference>
<dbReference type="Pfam" id="PF17788">
    <property type="entry name" value="HypF_C"/>
    <property type="match status" value="1"/>
</dbReference>
<evidence type="ECO:0000256" key="9">
    <source>
        <dbReference type="ARBA" id="ARBA00048220"/>
    </source>
</evidence>
<evidence type="ECO:0000256" key="4">
    <source>
        <dbReference type="ARBA" id="ARBA00022598"/>
    </source>
</evidence>
<keyword evidence="11" id="KW-0378">Hydrolase</keyword>
<accession>A0A9D1F543</accession>
<dbReference type="Pfam" id="PF07503">
    <property type="entry name" value="zf-HYPF"/>
    <property type="match status" value="2"/>
</dbReference>